<evidence type="ECO:0000259" key="9">
    <source>
        <dbReference type="Pfam" id="PF02449"/>
    </source>
</evidence>
<dbReference type="RefSeq" id="WP_350259037.1">
    <property type="nucleotide sequence ID" value="NZ_CP138335.1"/>
</dbReference>
<dbReference type="KEGG" id="sapp:SAC06_04585"/>
<dbReference type="Pfam" id="PF08532">
    <property type="entry name" value="Glyco_hydro_42M"/>
    <property type="match status" value="1"/>
</dbReference>
<feature type="domain" description="Beta-galactosidase C-terminal" evidence="11">
    <location>
        <begin position="605"/>
        <end position="656"/>
    </location>
</feature>
<evidence type="ECO:0000256" key="7">
    <source>
        <dbReference type="PIRSR" id="PIRSR001084-1"/>
    </source>
</evidence>
<evidence type="ECO:0000313" key="12">
    <source>
        <dbReference type="EMBL" id="XBW08837.1"/>
    </source>
</evidence>
<feature type="active site" description="Nucleophile" evidence="7">
    <location>
        <position position="299"/>
    </location>
</feature>
<comment type="similarity">
    <text evidence="2 6">Belongs to the glycosyl hydrolase 42 family.</text>
</comment>
<keyword evidence="5 6" id="KW-0326">Glycosidase</keyword>
<dbReference type="GO" id="GO:0004565">
    <property type="term" value="F:beta-galactosidase activity"/>
    <property type="evidence" value="ECO:0007669"/>
    <property type="project" value="UniProtKB-EC"/>
</dbReference>
<proteinExistence type="inferred from homology"/>
<feature type="binding site" evidence="8">
    <location>
        <position position="307"/>
    </location>
    <ligand>
        <name>substrate</name>
    </ligand>
</feature>
<dbReference type="InterPro" id="IPR017853">
    <property type="entry name" value="GH"/>
</dbReference>
<dbReference type="PIRSF" id="PIRSF001084">
    <property type="entry name" value="B-galactosidase"/>
    <property type="match status" value="1"/>
</dbReference>
<evidence type="ECO:0000259" key="11">
    <source>
        <dbReference type="Pfam" id="PF08533"/>
    </source>
</evidence>
<dbReference type="AlphaFoldDB" id="A0AAU7V985"/>
<evidence type="ECO:0000256" key="4">
    <source>
        <dbReference type="ARBA" id="ARBA00022801"/>
    </source>
</evidence>
<dbReference type="PANTHER" id="PTHR36447">
    <property type="entry name" value="BETA-GALACTOSIDASE GANA"/>
    <property type="match status" value="1"/>
</dbReference>
<accession>A0AAU7V985</accession>
<dbReference type="InterPro" id="IPR013780">
    <property type="entry name" value="Glyco_hydro_b"/>
</dbReference>
<feature type="active site" description="Proton donor" evidence="7">
    <location>
        <position position="143"/>
    </location>
</feature>
<dbReference type="SUPFAM" id="SSF51445">
    <property type="entry name" value="(Trans)glycosidases"/>
    <property type="match status" value="1"/>
</dbReference>
<sequence>MIYYGGDYNPEQWDQQTVAEDIALMQEAGVNLVSVAIFGWSRLEPKDGVYEFGFYRDLLDRLHAAGIDVDLATGTASPPPWLGEMYPETLPVRADGTALTWGSRQQYNPASTKFREKAAELVEELAREFGSHPAVVMWHVSNEYGCHVSESFDPESRERFRLWLQARYGTLEQLNEAWGTQFWSQRYTSWSQVEPPANLPTFHNPIHLARWREFWSDQLLECYLAEKRVLHRVCPDLPVTTNYMGFFPTVDYWKWSPHLDLISNDFYPEPGDPRAGAQFAASSDLMRSLGGGRPFWQMEQTPSTVQWRDRNSPKRPGQFRLWSLGLVARGADAVLQFQWRQSRSGAETYHSGMVPHAGKLSPVWEEMVQTGADLKKLAPVAGHRLRASVAILWDWPSLWAAESAIGPIGWDPLTRVAQWHQSLYDLGFLVDFASPDSDLSGYEVVVVPSLFQVLPGLAEKLAGKTVIVTAGTGYQNGEAQVHLGGYLGPLRDLLGVRVVDLLPVAPTGSATGRITGAVRTRTRVQVSLDGQSYDGDGWAERIQVDQAEVVATFEGLDVDGLPAITRRGSAWYVGSFLDEAGRAALLERVLGSAPGGPQLAELPAGLEVVSRGPFQFLLNHGEIPVQFPVSAGTDLLTGRVARGQVTVGPRDAVVLDLR</sequence>
<dbReference type="Gene3D" id="2.60.40.1180">
    <property type="entry name" value="Golgi alpha-mannosidase II"/>
    <property type="match status" value="1"/>
</dbReference>
<dbReference type="Gene3D" id="3.40.50.880">
    <property type="match status" value="1"/>
</dbReference>
<organism evidence="12">
    <name type="scientific">Scrofimicrobium appendicitidis</name>
    <dbReference type="NCBI Taxonomy" id="3079930"/>
    <lineage>
        <taxon>Bacteria</taxon>
        <taxon>Bacillati</taxon>
        <taxon>Actinomycetota</taxon>
        <taxon>Actinomycetes</taxon>
        <taxon>Actinomycetales</taxon>
        <taxon>Actinomycetaceae</taxon>
        <taxon>Scrofimicrobium</taxon>
    </lineage>
</organism>
<feature type="binding site" evidence="8">
    <location>
        <position position="104"/>
    </location>
    <ligand>
        <name>substrate</name>
    </ligand>
</feature>
<feature type="domain" description="Beta-galactosidase trimerisation" evidence="10">
    <location>
        <begin position="387"/>
        <end position="592"/>
    </location>
</feature>
<dbReference type="InterPro" id="IPR013529">
    <property type="entry name" value="Glyco_hydro_42_N"/>
</dbReference>
<evidence type="ECO:0000256" key="3">
    <source>
        <dbReference type="ARBA" id="ARBA00012756"/>
    </source>
</evidence>
<comment type="catalytic activity">
    <reaction evidence="1 6">
        <text>Hydrolysis of terminal non-reducing beta-D-galactose residues in beta-D-galactosides.</text>
        <dbReference type="EC" id="3.2.1.23"/>
    </reaction>
</comment>
<evidence type="ECO:0000256" key="6">
    <source>
        <dbReference type="PIRNR" id="PIRNR001084"/>
    </source>
</evidence>
<evidence type="ECO:0000256" key="5">
    <source>
        <dbReference type="ARBA" id="ARBA00023295"/>
    </source>
</evidence>
<keyword evidence="4 6" id="KW-0378">Hydrolase</keyword>
<feature type="domain" description="Glycoside hydrolase family 42 N-terminal" evidence="9">
    <location>
        <begin position="7"/>
        <end position="377"/>
    </location>
</feature>
<dbReference type="InterPro" id="IPR029062">
    <property type="entry name" value="Class_I_gatase-like"/>
</dbReference>
<protein>
    <recommendedName>
        <fullName evidence="3 6">Beta-galactosidase</fullName>
        <shortName evidence="6">Beta-gal</shortName>
        <ecNumber evidence="3 6">3.2.1.23</ecNumber>
    </recommendedName>
</protein>
<dbReference type="Pfam" id="PF08533">
    <property type="entry name" value="Glyco_hydro_42C"/>
    <property type="match status" value="1"/>
</dbReference>
<dbReference type="GO" id="GO:0009341">
    <property type="term" value="C:beta-galactosidase complex"/>
    <property type="evidence" value="ECO:0007669"/>
    <property type="project" value="InterPro"/>
</dbReference>
<dbReference type="GO" id="GO:0006012">
    <property type="term" value="P:galactose metabolic process"/>
    <property type="evidence" value="ECO:0007669"/>
    <property type="project" value="InterPro"/>
</dbReference>
<dbReference type="CDD" id="cd03143">
    <property type="entry name" value="A4_beta-galactosidase_middle_domain"/>
    <property type="match status" value="1"/>
</dbReference>
<dbReference type="Pfam" id="PF02449">
    <property type="entry name" value="Glyco_hydro_42"/>
    <property type="match status" value="1"/>
</dbReference>
<evidence type="ECO:0000256" key="1">
    <source>
        <dbReference type="ARBA" id="ARBA00001412"/>
    </source>
</evidence>
<name>A0AAU7V985_9ACTO</name>
<dbReference type="EMBL" id="CP138335">
    <property type="protein sequence ID" value="XBW08837.1"/>
    <property type="molecule type" value="Genomic_DNA"/>
</dbReference>
<feature type="binding site" evidence="8">
    <location>
        <position position="142"/>
    </location>
    <ligand>
        <name>substrate</name>
    </ligand>
</feature>
<dbReference type="Gene3D" id="3.20.20.80">
    <property type="entry name" value="Glycosidases"/>
    <property type="match status" value="1"/>
</dbReference>
<dbReference type="SUPFAM" id="SSF52317">
    <property type="entry name" value="Class I glutamine amidotransferase-like"/>
    <property type="match status" value="1"/>
</dbReference>
<dbReference type="EC" id="3.2.1.23" evidence="3 6"/>
<reference evidence="12" key="1">
    <citation type="submission" date="2023-11" db="EMBL/GenBank/DDBJ databases">
        <title>Scrofimicrobium hongkongense sp. nov., isolated from a patient with peritonitis.</title>
        <authorList>
            <person name="Lao H.Y."/>
            <person name="Wong A.Y.P."/>
            <person name="Ng T.L."/>
            <person name="Wong R.Y.L."/>
            <person name="Yau M.C.Y."/>
            <person name="Lam J.Y.W."/>
            <person name="Siu G.K.H."/>
        </authorList>
    </citation>
    <scope>NUCLEOTIDE SEQUENCE</scope>
    <source>
        <strain evidence="12">R131</strain>
    </source>
</reference>
<dbReference type="InterPro" id="IPR003476">
    <property type="entry name" value="Glyco_hydro_42"/>
</dbReference>
<gene>
    <name evidence="12" type="ORF">SAC06_04585</name>
</gene>
<dbReference type="InterPro" id="IPR013739">
    <property type="entry name" value="Beta_galactosidase_C"/>
</dbReference>
<dbReference type="PANTHER" id="PTHR36447:SF1">
    <property type="entry name" value="BETA-GALACTOSIDASE GANA"/>
    <property type="match status" value="1"/>
</dbReference>
<evidence type="ECO:0000256" key="8">
    <source>
        <dbReference type="PIRSR" id="PIRSR001084-2"/>
    </source>
</evidence>
<evidence type="ECO:0000259" key="10">
    <source>
        <dbReference type="Pfam" id="PF08532"/>
    </source>
</evidence>
<evidence type="ECO:0000256" key="2">
    <source>
        <dbReference type="ARBA" id="ARBA00005940"/>
    </source>
</evidence>
<dbReference type="InterPro" id="IPR013738">
    <property type="entry name" value="Beta_galactosidase_Trimer"/>
</dbReference>